<keyword evidence="1" id="KW-0547">Nucleotide-binding</keyword>
<dbReference type="RefSeq" id="WP_052377337.1">
    <property type="nucleotide sequence ID" value="NZ_ATLK01000001.1"/>
</dbReference>
<evidence type="ECO:0000256" key="2">
    <source>
        <dbReference type="ARBA" id="ARBA00022840"/>
    </source>
</evidence>
<dbReference type="InterPro" id="IPR017871">
    <property type="entry name" value="ABC_transporter-like_CS"/>
</dbReference>
<dbReference type="GO" id="GO:0022857">
    <property type="term" value="F:transmembrane transporter activity"/>
    <property type="evidence" value="ECO:0007669"/>
    <property type="project" value="TreeGrafter"/>
</dbReference>
<sequence length="262" mass="28283">MKTRQTTLDSGDVLRAQGVVRSKGRFTLGPVNLTLHEGEIMAVVGASGCGKSSLLRAMAGMVKLDRGSVVFEDRRLDKLGEAALASLRSSQFAFIFQDYMLLENLSIAENVALPAAVRGERMEMDRIRRSVACVGLQEKALDTPVTNLSGGQQQRVAIARALAIGAQVLFADEPTGNLDPKSRDDVVSTIRTSMNAGLRSVLIVAHDPVVAAAADRIVFMQDGRIVREFPQGLQTRQVEELLLGRAPARPQTFGGARPVMSR</sequence>
<dbReference type="STRING" id="1341695.BBOMB_0376"/>
<dbReference type="InterPro" id="IPR003439">
    <property type="entry name" value="ABC_transporter-like_ATP-bd"/>
</dbReference>
<dbReference type="GO" id="GO:0005886">
    <property type="term" value="C:plasma membrane"/>
    <property type="evidence" value="ECO:0007669"/>
    <property type="project" value="TreeGrafter"/>
</dbReference>
<dbReference type="SMART" id="SM00382">
    <property type="entry name" value="AAA"/>
    <property type="match status" value="1"/>
</dbReference>
<organism evidence="4 5">
    <name type="scientific">Bifidobacterium bombi DSM 19703</name>
    <dbReference type="NCBI Taxonomy" id="1341695"/>
    <lineage>
        <taxon>Bacteria</taxon>
        <taxon>Bacillati</taxon>
        <taxon>Actinomycetota</taxon>
        <taxon>Actinomycetes</taxon>
        <taxon>Bifidobacteriales</taxon>
        <taxon>Bifidobacteriaceae</taxon>
        <taxon>Bifidobacterium</taxon>
    </lineage>
</organism>
<dbReference type="PANTHER" id="PTHR24220:SF685">
    <property type="entry name" value="ABC TRANSPORTER RELATED"/>
    <property type="match status" value="1"/>
</dbReference>
<dbReference type="InterPro" id="IPR003593">
    <property type="entry name" value="AAA+_ATPase"/>
</dbReference>
<dbReference type="Proteomes" id="UP000028730">
    <property type="component" value="Unassembled WGS sequence"/>
</dbReference>
<dbReference type="AlphaFoldDB" id="A0A080N453"/>
<dbReference type="Gene3D" id="3.40.50.300">
    <property type="entry name" value="P-loop containing nucleotide triphosphate hydrolases"/>
    <property type="match status" value="1"/>
</dbReference>
<dbReference type="OrthoDB" id="3266715at2"/>
<comment type="caution">
    <text evidence="4">The sequence shown here is derived from an EMBL/GenBank/DDBJ whole genome shotgun (WGS) entry which is preliminary data.</text>
</comment>
<dbReference type="EMBL" id="ATLK01000001">
    <property type="protein sequence ID" value="KFF31045.1"/>
    <property type="molecule type" value="Genomic_DNA"/>
</dbReference>
<dbReference type="GO" id="GO:0005524">
    <property type="term" value="F:ATP binding"/>
    <property type="evidence" value="ECO:0007669"/>
    <property type="project" value="UniProtKB-KW"/>
</dbReference>
<evidence type="ECO:0000259" key="3">
    <source>
        <dbReference type="PROSITE" id="PS50893"/>
    </source>
</evidence>
<dbReference type="InterPro" id="IPR015854">
    <property type="entry name" value="ABC_transpr_LolD-like"/>
</dbReference>
<keyword evidence="4" id="KW-0378">Hydrolase</keyword>
<evidence type="ECO:0000313" key="4">
    <source>
        <dbReference type="EMBL" id="KFF31045.1"/>
    </source>
</evidence>
<keyword evidence="2 4" id="KW-0067">ATP-binding</keyword>
<reference evidence="4 5" key="1">
    <citation type="journal article" date="2014" name="Appl. Environ. Microbiol.">
        <title>Genomic encyclopedia of type strains of the genus Bifidobacterium.</title>
        <authorList>
            <person name="Milani C."/>
            <person name="Lugli G.A."/>
            <person name="Duranti S."/>
            <person name="Turroni F."/>
            <person name="Bottacini F."/>
            <person name="Mangifesta M."/>
            <person name="Sanchez B."/>
            <person name="Viappiani A."/>
            <person name="Mancabelli L."/>
            <person name="Taminiau B."/>
            <person name="Delcenserie V."/>
            <person name="Barrangou R."/>
            <person name="Margolles A."/>
            <person name="van Sinderen D."/>
            <person name="Ventura M."/>
        </authorList>
    </citation>
    <scope>NUCLEOTIDE SEQUENCE [LARGE SCALE GENOMIC DNA]</scope>
    <source>
        <strain evidence="4 5">DSM 19703</strain>
    </source>
</reference>
<dbReference type="EC" id="3.6.3.25" evidence="4"/>
<evidence type="ECO:0000256" key="1">
    <source>
        <dbReference type="ARBA" id="ARBA00022741"/>
    </source>
</evidence>
<gene>
    <name evidence="4" type="ORF">BBOMB_0376</name>
</gene>
<name>A0A080N453_9BIFI</name>
<dbReference type="Pfam" id="PF00005">
    <property type="entry name" value="ABC_tran"/>
    <property type="match status" value="1"/>
</dbReference>
<evidence type="ECO:0000313" key="5">
    <source>
        <dbReference type="Proteomes" id="UP000028730"/>
    </source>
</evidence>
<feature type="domain" description="ABC transporter" evidence="3">
    <location>
        <begin position="8"/>
        <end position="247"/>
    </location>
</feature>
<dbReference type="PROSITE" id="PS00211">
    <property type="entry name" value="ABC_TRANSPORTER_1"/>
    <property type="match status" value="1"/>
</dbReference>
<dbReference type="eggNOG" id="COG1136">
    <property type="taxonomic scope" value="Bacteria"/>
</dbReference>
<dbReference type="PROSITE" id="PS50893">
    <property type="entry name" value="ABC_TRANSPORTER_2"/>
    <property type="match status" value="1"/>
</dbReference>
<dbReference type="SUPFAM" id="SSF52540">
    <property type="entry name" value="P-loop containing nucleoside triphosphate hydrolases"/>
    <property type="match status" value="1"/>
</dbReference>
<dbReference type="InterPro" id="IPR027417">
    <property type="entry name" value="P-loop_NTPase"/>
</dbReference>
<proteinExistence type="predicted"/>
<protein>
    <submittedName>
        <fullName evidence="4">ABC transporter, ATP-binding protein</fullName>
        <ecNumber evidence="4">3.6.3.25</ecNumber>
    </submittedName>
</protein>
<dbReference type="GO" id="GO:0016887">
    <property type="term" value="F:ATP hydrolysis activity"/>
    <property type="evidence" value="ECO:0007669"/>
    <property type="project" value="InterPro"/>
</dbReference>
<accession>A0A080N453</accession>
<keyword evidence="5" id="KW-1185">Reference proteome</keyword>
<dbReference type="PANTHER" id="PTHR24220">
    <property type="entry name" value="IMPORT ATP-BINDING PROTEIN"/>
    <property type="match status" value="1"/>
</dbReference>